<reference evidence="3" key="1">
    <citation type="journal article" date="2019" name="Sci. Rep.">
        <title>Draft genome of Tanacetum cinerariifolium, the natural source of mosquito coil.</title>
        <authorList>
            <person name="Yamashiro T."/>
            <person name="Shiraishi A."/>
            <person name="Satake H."/>
            <person name="Nakayama K."/>
        </authorList>
    </citation>
    <scope>NUCLEOTIDE SEQUENCE</scope>
</reference>
<dbReference type="PANTHER" id="PTHR48475:SF2">
    <property type="entry name" value="RIBONUCLEASE H"/>
    <property type="match status" value="1"/>
</dbReference>
<keyword evidence="3" id="KW-0695">RNA-directed DNA polymerase</keyword>
<dbReference type="Gene3D" id="3.30.420.10">
    <property type="entry name" value="Ribonuclease H-like superfamily/Ribonuclease H"/>
    <property type="match status" value="1"/>
</dbReference>
<dbReference type="InterPro" id="IPR002156">
    <property type="entry name" value="RNaseH_domain"/>
</dbReference>
<dbReference type="GO" id="GO:0003964">
    <property type="term" value="F:RNA-directed DNA polymerase activity"/>
    <property type="evidence" value="ECO:0007669"/>
    <property type="project" value="UniProtKB-KW"/>
</dbReference>
<keyword evidence="3" id="KW-0808">Transferase</keyword>
<evidence type="ECO:0000259" key="2">
    <source>
        <dbReference type="Pfam" id="PF17921"/>
    </source>
</evidence>
<gene>
    <name evidence="3" type="ORF">Tci_024498</name>
</gene>
<dbReference type="PANTHER" id="PTHR48475">
    <property type="entry name" value="RIBONUCLEASE H"/>
    <property type="match status" value="1"/>
</dbReference>
<evidence type="ECO:0000259" key="1">
    <source>
        <dbReference type="Pfam" id="PF13456"/>
    </source>
</evidence>
<dbReference type="GO" id="GO:0003676">
    <property type="term" value="F:nucleic acid binding"/>
    <property type="evidence" value="ECO:0007669"/>
    <property type="project" value="InterPro"/>
</dbReference>
<dbReference type="InterPro" id="IPR036397">
    <property type="entry name" value="RNaseH_sf"/>
</dbReference>
<sequence length="1379" mass="157965">MYSSRLYAPQCMHNTRTVPRHCSSNGAWSWDNPPPQDEANASISYPTITRRTPALEVRGTYPGEQIEGHLSALKSLVKEHNCWGDVSPIHLSFDDEEGRTRVRTVVTGKEVVDVDLKRPFKEAVKTPLTRRIIEFAGPEFKMSSNIKLYDGTTDPEDRLSRFSSAAISGEWPMPVWCRMFQQTLDGSARGWFENLSRGSIDGWVKLRQQFTTKFLTKRACFKDPIDITKIVRKANETLVAFKERWIVETGLIAGVPEVMKISSFMDAHNRREDRFHMGGYGVDRRRNEGRNAFNNRDGLVAYRPQTSYQAPKADHQGYHNVRVNLNSLTKQPKEILASELQLNLQPPRPMQLPLKKENQDRYCDYHGEKGHYINDCFQLRRQLEMALESRKLNHLIKDAGMEGYLVRREYVDHEASVEVMFDHCFENLSPAWRSRLRSTQMDLVGFAGDVVKPLVKIELEVVLGDGGLFRRVMINFTVVWAPSPYYVILGRTGLRTLQAVSSTIHSMNRSKMIEAETSRGIPPERDPQERVDLTKQILVNPTYPDQLVTIRGNMFEGCKNKLKALVRKSMDVFTWEPADMTERSRQRRLMLATASSHSDLVPSASPKTWLVSSNSLMLSLLKRYNEIMFTQDPKSVIVSKGSEFPSLQALSSPHTYPTLHYRLERELGLQEPWRGEMSNGDLLLGENEQTKLERLHRSNVSFHQALDLIFELDAASIECTRVILSQRDFLDRLSEIPWVVPTFVFIEGEVLADFLSEALAGTPSRRILSSTGPNEKQGRRGEVDSLHGLRVAKKIKVQDIEVKVDSKLDTTQINKSYVVNSISMIKYLATARECITRFKSFAIQNIPKNLNQKADILSKLATHAFHHLTKEDLVKLLAERSTDQKEVSTVVKEEEDNWMTPIIRGLAEGIWPKDKDERKPLRMKINQYVLEGDVIFKKGYLVPMIRCVGPLQANYVIREIHMGSCGMHIRARSVVAKAISQGYYWPTMHKDARNVTKKFDSCQNIMDRNSSIKQFGLRSNEQSSLIDDIESMGDWDAPYQCNTAKGNEMIETKEFIYYRMKTEGKSERYIAPCFVNGHDLPNGEINLGNYKNLISSDLAARLCLKLKDKRGVKVLVRKLLVIIKGEVYHVKFIVNPNKGDSTTGIVLGKSFLKTSRGIFNDEARSSRSKRTRERETMEEALLPQRLLNEMGCGEEIEEMLEIKVIEMGGDEEMFTSKAWRRALIKFRLSGKDHSLTLVQFAKPLGLYENKDISSKGFESYFIRGLHSDDNFNARDYWLRISSDDDLQLSRSHVAKIKKPVLRVFQKMISYSLCQRTNGHDKMQKNDLWLLSLFEAKNQDRLNTLTYYKSLDKTTLRELIISDKRLIPEDGSYGDMTGGY</sequence>
<evidence type="ECO:0000313" key="3">
    <source>
        <dbReference type="EMBL" id="GEU52520.1"/>
    </source>
</evidence>
<feature type="domain" description="RNase H type-1" evidence="1">
    <location>
        <begin position="786"/>
        <end position="860"/>
    </location>
</feature>
<proteinExistence type="predicted"/>
<accession>A0A6L2KUV5</accession>
<name>A0A6L2KUV5_TANCI</name>
<protein>
    <submittedName>
        <fullName evidence="3">Reverse transcriptase domain-containing protein</fullName>
    </submittedName>
</protein>
<feature type="domain" description="Integrase zinc-binding" evidence="2">
    <location>
        <begin position="955"/>
        <end position="1004"/>
    </location>
</feature>
<dbReference type="InterPro" id="IPR041588">
    <property type="entry name" value="Integrase_H2C2"/>
</dbReference>
<dbReference type="Pfam" id="PF13456">
    <property type="entry name" value="RVT_3"/>
    <property type="match status" value="1"/>
</dbReference>
<dbReference type="GO" id="GO:0004523">
    <property type="term" value="F:RNA-DNA hybrid ribonuclease activity"/>
    <property type="evidence" value="ECO:0007669"/>
    <property type="project" value="InterPro"/>
</dbReference>
<organism evidence="3">
    <name type="scientific">Tanacetum cinerariifolium</name>
    <name type="common">Dalmatian daisy</name>
    <name type="synonym">Chrysanthemum cinerariifolium</name>
    <dbReference type="NCBI Taxonomy" id="118510"/>
    <lineage>
        <taxon>Eukaryota</taxon>
        <taxon>Viridiplantae</taxon>
        <taxon>Streptophyta</taxon>
        <taxon>Embryophyta</taxon>
        <taxon>Tracheophyta</taxon>
        <taxon>Spermatophyta</taxon>
        <taxon>Magnoliopsida</taxon>
        <taxon>eudicotyledons</taxon>
        <taxon>Gunneridae</taxon>
        <taxon>Pentapetalae</taxon>
        <taxon>asterids</taxon>
        <taxon>campanulids</taxon>
        <taxon>Asterales</taxon>
        <taxon>Asteraceae</taxon>
        <taxon>Asteroideae</taxon>
        <taxon>Anthemideae</taxon>
        <taxon>Anthemidinae</taxon>
        <taxon>Tanacetum</taxon>
    </lineage>
</organism>
<dbReference type="Pfam" id="PF17921">
    <property type="entry name" value="Integrase_H2C2"/>
    <property type="match status" value="1"/>
</dbReference>
<comment type="caution">
    <text evidence="3">The sequence shown here is derived from an EMBL/GenBank/DDBJ whole genome shotgun (WGS) entry which is preliminary data.</text>
</comment>
<dbReference type="EMBL" id="BKCJ010003027">
    <property type="protein sequence ID" value="GEU52520.1"/>
    <property type="molecule type" value="Genomic_DNA"/>
</dbReference>
<dbReference type="Gene3D" id="1.10.340.70">
    <property type="match status" value="1"/>
</dbReference>
<keyword evidence="3" id="KW-0548">Nucleotidyltransferase</keyword>